<proteinExistence type="predicted"/>
<dbReference type="InterPro" id="IPR005107">
    <property type="entry name" value="CO_DH_flav_C"/>
</dbReference>
<dbReference type="InterPro" id="IPR016167">
    <property type="entry name" value="FAD-bd_PCMH_sub1"/>
</dbReference>
<dbReference type="Gene3D" id="3.30.465.10">
    <property type="match status" value="1"/>
</dbReference>
<keyword evidence="3 5" id="KW-0560">Oxidoreductase</keyword>
<dbReference type="PANTHER" id="PTHR42659:SF2">
    <property type="entry name" value="XANTHINE DEHYDROGENASE SUBUNIT C-RELATED"/>
    <property type="match status" value="1"/>
</dbReference>
<dbReference type="InterPro" id="IPR036683">
    <property type="entry name" value="CO_DH_flav_C_dom_sf"/>
</dbReference>
<dbReference type="Gene3D" id="3.30.390.50">
    <property type="entry name" value="CO dehydrogenase flavoprotein, C-terminal domain"/>
    <property type="match status" value="1"/>
</dbReference>
<evidence type="ECO:0000259" key="4">
    <source>
        <dbReference type="PROSITE" id="PS51387"/>
    </source>
</evidence>
<dbReference type="InterPro" id="IPR036318">
    <property type="entry name" value="FAD-bd_PCMH-like_sf"/>
</dbReference>
<dbReference type="InterPro" id="IPR002346">
    <property type="entry name" value="Mopterin_DH_FAD-bd"/>
</dbReference>
<dbReference type="InterPro" id="IPR016169">
    <property type="entry name" value="FAD-bd_PCMH_sub2"/>
</dbReference>
<dbReference type="InterPro" id="IPR016166">
    <property type="entry name" value="FAD-bd_PCMH"/>
</dbReference>
<reference evidence="5" key="1">
    <citation type="submission" date="2015-10" db="EMBL/GenBank/DDBJ databases">
        <authorList>
            <person name="Gilbert D.G."/>
        </authorList>
    </citation>
    <scope>NUCLEOTIDE SEQUENCE</scope>
</reference>
<evidence type="ECO:0000256" key="2">
    <source>
        <dbReference type="ARBA" id="ARBA00022827"/>
    </source>
</evidence>
<dbReference type="SUPFAM" id="SSF56176">
    <property type="entry name" value="FAD-binding/transporter-associated domain-like"/>
    <property type="match status" value="1"/>
</dbReference>
<keyword evidence="1" id="KW-0285">Flavoprotein</keyword>
<feature type="domain" description="FAD-binding PCMH-type" evidence="4">
    <location>
        <begin position="1"/>
        <end position="182"/>
    </location>
</feature>
<dbReference type="EC" id="1.2.99.2" evidence="5"/>
<dbReference type="InterPro" id="IPR051312">
    <property type="entry name" value="Diverse_Substr_Oxidored"/>
</dbReference>
<dbReference type="Gene3D" id="3.30.43.10">
    <property type="entry name" value="Uridine Diphospho-n-acetylenolpyruvylglucosamine Reductase, domain 2"/>
    <property type="match status" value="1"/>
</dbReference>
<dbReference type="Pfam" id="PF03450">
    <property type="entry name" value="CO_deh_flav_C"/>
    <property type="match status" value="1"/>
</dbReference>
<dbReference type="AlphaFoldDB" id="A0A170QDR1"/>
<organism evidence="5">
    <name type="scientific">hydrothermal vent metagenome</name>
    <dbReference type="NCBI Taxonomy" id="652676"/>
    <lineage>
        <taxon>unclassified sequences</taxon>
        <taxon>metagenomes</taxon>
        <taxon>ecological metagenomes</taxon>
    </lineage>
</organism>
<dbReference type="GO" id="GO:0071949">
    <property type="term" value="F:FAD binding"/>
    <property type="evidence" value="ECO:0007669"/>
    <property type="project" value="InterPro"/>
</dbReference>
<evidence type="ECO:0000256" key="1">
    <source>
        <dbReference type="ARBA" id="ARBA00022630"/>
    </source>
</evidence>
<keyword evidence="2" id="KW-0274">FAD</keyword>
<protein>
    <submittedName>
        <fullName evidence="5">Carbon monoxide dehydrogenase medium chain</fullName>
        <ecNumber evidence="5">1.2.99.2</ecNumber>
    </submittedName>
</protein>
<dbReference type="Pfam" id="PF00941">
    <property type="entry name" value="FAD_binding_5"/>
    <property type="match status" value="1"/>
</dbReference>
<evidence type="ECO:0000256" key="3">
    <source>
        <dbReference type="ARBA" id="ARBA00023002"/>
    </source>
</evidence>
<dbReference type="FunFam" id="3.30.465.10:FF:000017">
    <property type="entry name" value="Xanthine dehydrogenase, FAD binding subunit"/>
    <property type="match status" value="1"/>
</dbReference>
<dbReference type="GO" id="GO:0016491">
    <property type="term" value="F:oxidoreductase activity"/>
    <property type="evidence" value="ECO:0007669"/>
    <property type="project" value="UniProtKB-KW"/>
</dbReference>
<dbReference type="SUPFAM" id="SSF55447">
    <property type="entry name" value="CO dehydrogenase flavoprotein C-terminal domain-like"/>
    <property type="match status" value="1"/>
</dbReference>
<gene>
    <name evidence="5" type="ORF">MGWOODY_Mmi701</name>
</gene>
<dbReference type="EMBL" id="FAXC01000474">
    <property type="protein sequence ID" value="CUV10731.1"/>
    <property type="molecule type" value="Genomic_DNA"/>
</dbReference>
<sequence length="295" mass="30932">MIPGSFDYHAPATLDEAIKLLGELGEDAKILAGGHSLIPMMKLRLAEPTNLIDINGLTDLNYIKEENGYLCIGAMTREVELEKSDLVAEKYPILKDTSEVIADPLVRNMATVGGNIAHGDPANDHPATMVALGAEVVINGPGGILGGRERTIVIDDFFKGPLMTALEQNEILTELRIPINGGKSGAAYKKLERKVGDYAIAGAAAALQFDGDNCSSTGIALTNVGPTPIRAIEAQNALIGTSVSSDDIDKAAGLAAAASQPVGDHRGSEEYKRAVVKTMTARAIQTAKDRAEGGS</sequence>
<accession>A0A170QDR1</accession>
<dbReference type="PROSITE" id="PS51387">
    <property type="entry name" value="FAD_PCMH"/>
    <property type="match status" value="1"/>
</dbReference>
<dbReference type="PANTHER" id="PTHR42659">
    <property type="entry name" value="XANTHINE DEHYDROGENASE SUBUNIT C-RELATED"/>
    <property type="match status" value="1"/>
</dbReference>
<name>A0A170QDR1_9ZZZZ</name>
<evidence type="ECO:0000313" key="5">
    <source>
        <dbReference type="EMBL" id="CUV10731.1"/>
    </source>
</evidence>
<dbReference type="SMART" id="SM01092">
    <property type="entry name" value="CO_deh_flav_C"/>
    <property type="match status" value="1"/>
</dbReference>